<dbReference type="EMBL" id="CP093379">
    <property type="protein sequence ID" value="UNM96288.1"/>
    <property type="molecule type" value="Genomic_DNA"/>
</dbReference>
<sequence length="402" mass="44037">MKVHEIREKKAKVVYDMRQLVTKAEEEKRELTSDEVEQFTKMKGEIESLEAKEDRALFLDQQERSQPADKSFQTLEKKVTVLDALQAQLDGGVSGALREFNQETEMRTGKKAQGIYVPLSAFEKRDAQTTQTAAGIVPSDFYASEYIGPLRNSLLMRTLGIRTMTGLRGDVVIPKYKTGMTAGWVSENEALTKSGGSFQNVEMKPKHVGALTELSRQLIQQSSPDINSLVTDDISFVMADALDQAILSGDGVKEPLGILKTTGIQKGSLTDPTWESILKLSELLDVRNVENAKYITNPTVMRVLRSIEKSQGTAQYLATSNTIGDVGASITNQMAGKGLLLGDFSQYVLGIWSEVDLLVNPYAESAYNKGNVLVRALMTAGTACRNAEAFVHVDDLPTGEAG</sequence>
<reference evidence="3 4" key="1">
    <citation type="submission" date="2022-03" db="EMBL/GenBank/DDBJ databases">
        <title>Ignatzschineria rhizosphaerae HR5S32.</title>
        <authorList>
            <person name="Sun J.Q."/>
            <person name="Feng J.Y."/>
        </authorList>
    </citation>
    <scope>NUCLEOTIDE SEQUENCE [LARGE SCALE GENOMIC DNA]</scope>
    <source>
        <strain evidence="3 4">HR5S32</strain>
    </source>
</reference>
<dbReference type="Gene3D" id="3.30.2400.10">
    <property type="entry name" value="Major capsid protein gp5"/>
    <property type="match status" value="1"/>
</dbReference>
<name>A0ABY3X8F7_9GAMM</name>
<keyword evidence="4" id="KW-1185">Reference proteome</keyword>
<dbReference type="Pfam" id="PF05065">
    <property type="entry name" value="Phage_capsid"/>
    <property type="match status" value="1"/>
</dbReference>
<dbReference type="NCBIfam" id="TIGR01554">
    <property type="entry name" value="major_cap_HK97"/>
    <property type="match status" value="1"/>
</dbReference>
<dbReference type="InterPro" id="IPR024455">
    <property type="entry name" value="Phage_capsid"/>
</dbReference>
<dbReference type="RefSeq" id="WP_242149558.1">
    <property type="nucleotide sequence ID" value="NZ_CP093379.1"/>
</dbReference>
<dbReference type="InterPro" id="IPR054612">
    <property type="entry name" value="Phage_capsid-like_C"/>
</dbReference>
<evidence type="ECO:0000313" key="4">
    <source>
        <dbReference type="Proteomes" id="UP000829542"/>
    </source>
</evidence>
<dbReference type="Proteomes" id="UP000829542">
    <property type="component" value="Chromosome"/>
</dbReference>
<comment type="subcellular location">
    <subcellularLocation>
        <location evidence="1">Virion</location>
    </subcellularLocation>
</comment>
<evidence type="ECO:0000256" key="1">
    <source>
        <dbReference type="ARBA" id="ARBA00004328"/>
    </source>
</evidence>
<organism evidence="3 4">
    <name type="scientific">Ignatzschineria rhizosphaerae</name>
    <dbReference type="NCBI Taxonomy" id="2923279"/>
    <lineage>
        <taxon>Bacteria</taxon>
        <taxon>Pseudomonadati</taxon>
        <taxon>Pseudomonadota</taxon>
        <taxon>Gammaproteobacteria</taxon>
        <taxon>Cardiobacteriales</taxon>
        <taxon>Ignatzschineriaceae</taxon>
        <taxon>Ignatzschineria</taxon>
    </lineage>
</organism>
<evidence type="ECO:0000313" key="3">
    <source>
        <dbReference type="EMBL" id="UNM96288.1"/>
    </source>
</evidence>
<dbReference type="SUPFAM" id="SSF56563">
    <property type="entry name" value="Major capsid protein gp5"/>
    <property type="match status" value="1"/>
</dbReference>
<gene>
    <name evidence="3" type="ORF">MMG00_14020</name>
</gene>
<evidence type="ECO:0000259" key="2">
    <source>
        <dbReference type="Pfam" id="PF05065"/>
    </source>
</evidence>
<protein>
    <submittedName>
        <fullName evidence="3">Phage major capsid protein</fullName>
    </submittedName>
</protein>
<proteinExistence type="predicted"/>
<feature type="domain" description="Phage capsid-like C-terminal" evidence="2">
    <location>
        <begin position="136"/>
        <end position="393"/>
    </location>
</feature>
<accession>A0ABY3X8F7</accession>